<protein>
    <submittedName>
        <fullName evidence="2">Uncharacterized protein</fullName>
    </submittedName>
</protein>
<reference evidence="2" key="1">
    <citation type="journal article" date="2020" name="Fungal Divers.">
        <title>Resolving the Mortierellaceae phylogeny through synthesis of multi-gene phylogenetics and phylogenomics.</title>
        <authorList>
            <person name="Vandepol N."/>
            <person name="Liber J."/>
            <person name="Desiro A."/>
            <person name="Na H."/>
            <person name="Kennedy M."/>
            <person name="Barry K."/>
            <person name="Grigoriev I.V."/>
            <person name="Miller A.N."/>
            <person name="O'Donnell K."/>
            <person name="Stajich J.E."/>
            <person name="Bonito G."/>
        </authorList>
    </citation>
    <scope>NUCLEOTIDE SEQUENCE</scope>
    <source>
        <strain evidence="2">MES-2147</strain>
    </source>
</reference>
<feature type="non-terminal residue" evidence="2">
    <location>
        <position position="1"/>
    </location>
</feature>
<organism evidence="2 3">
    <name type="scientific">Modicella reniformis</name>
    <dbReference type="NCBI Taxonomy" id="1440133"/>
    <lineage>
        <taxon>Eukaryota</taxon>
        <taxon>Fungi</taxon>
        <taxon>Fungi incertae sedis</taxon>
        <taxon>Mucoromycota</taxon>
        <taxon>Mortierellomycotina</taxon>
        <taxon>Mortierellomycetes</taxon>
        <taxon>Mortierellales</taxon>
        <taxon>Mortierellaceae</taxon>
        <taxon>Modicella</taxon>
    </lineage>
</organism>
<keyword evidence="3" id="KW-1185">Reference proteome</keyword>
<gene>
    <name evidence="2" type="ORF">BGZ65_012834</name>
</gene>
<feature type="region of interest" description="Disordered" evidence="1">
    <location>
        <begin position="58"/>
        <end position="100"/>
    </location>
</feature>
<evidence type="ECO:0000313" key="3">
    <source>
        <dbReference type="Proteomes" id="UP000749646"/>
    </source>
</evidence>
<dbReference type="AlphaFoldDB" id="A0A9P6MCR3"/>
<comment type="caution">
    <text evidence="2">The sequence shown here is derived from an EMBL/GenBank/DDBJ whole genome shotgun (WGS) entry which is preliminary data.</text>
</comment>
<sequence length="100" mass="10792">NQLVGLERIRNGTAEDYGESLLGPPLGTSLFQDSLAGLSREAAPPILATPPREHFFSTTHFSGFGSDGDWDRSSSFDDDEDGINDSDGRPTTTPRPRPSI</sequence>
<dbReference type="EMBL" id="JAAAHW010002412">
    <property type="protein sequence ID" value="KAF9991999.1"/>
    <property type="molecule type" value="Genomic_DNA"/>
</dbReference>
<accession>A0A9P6MCR3</accession>
<evidence type="ECO:0000256" key="1">
    <source>
        <dbReference type="SAM" id="MobiDB-lite"/>
    </source>
</evidence>
<name>A0A9P6MCR3_9FUNG</name>
<evidence type="ECO:0000313" key="2">
    <source>
        <dbReference type="EMBL" id="KAF9991999.1"/>
    </source>
</evidence>
<proteinExistence type="predicted"/>
<dbReference type="Proteomes" id="UP000749646">
    <property type="component" value="Unassembled WGS sequence"/>
</dbReference>